<dbReference type="InterPro" id="IPR011257">
    <property type="entry name" value="DNA_glycosylase"/>
</dbReference>
<protein>
    <submittedName>
        <fullName evidence="3">DNA-3-methyladenine glycosylase II</fullName>
        <ecNumber evidence="3">3.2.2.21</ecNumber>
    </submittedName>
</protein>
<dbReference type="GO" id="GO:0003905">
    <property type="term" value="F:alkylbase DNA N-glycosylase activity"/>
    <property type="evidence" value="ECO:0007669"/>
    <property type="project" value="UniProtKB-EC"/>
</dbReference>
<comment type="caution">
    <text evidence="3">The sequence shown here is derived from an EMBL/GenBank/DDBJ whole genome shotgun (WGS) entry which is preliminary data.</text>
</comment>
<reference evidence="3 4" key="1">
    <citation type="submission" date="2024-06" db="EMBL/GenBank/DDBJ databases">
        <title>A chromosome level genome sequence of Diviner's sage (Salvia divinorum).</title>
        <authorList>
            <person name="Ford S.A."/>
            <person name="Ro D.-K."/>
            <person name="Ness R.W."/>
            <person name="Phillips M.A."/>
        </authorList>
    </citation>
    <scope>NUCLEOTIDE SEQUENCE [LARGE SCALE GENOMIC DNA]</scope>
    <source>
        <strain evidence="3">SAF-2024a</strain>
        <tissue evidence="3">Leaf</tissue>
    </source>
</reference>
<name>A0ABD1G069_SALDI</name>
<keyword evidence="3" id="KW-0378">Hydrolase</keyword>
<evidence type="ECO:0000256" key="2">
    <source>
        <dbReference type="ARBA" id="ARBA00023204"/>
    </source>
</evidence>
<dbReference type="Gene3D" id="1.10.1670.40">
    <property type="match status" value="1"/>
</dbReference>
<keyword evidence="1" id="KW-0227">DNA damage</keyword>
<dbReference type="GO" id="GO:0006281">
    <property type="term" value="P:DNA repair"/>
    <property type="evidence" value="ECO:0007669"/>
    <property type="project" value="UniProtKB-KW"/>
</dbReference>
<dbReference type="Proteomes" id="UP001567538">
    <property type="component" value="Unassembled WGS sequence"/>
</dbReference>
<dbReference type="SUPFAM" id="SSF48150">
    <property type="entry name" value="DNA-glycosylase"/>
    <property type="match status" value="1"/>
</dbReference>
<dbReference type="InterPro" id="IPR051912">
    <property type="entry name" value="Alkylbase_DNA_Glycosylase/TA"/>
</dbReference>
<keyword evidence="2" id="KW-0234">DNA repair</keyword>
<gene>
    <name evidence="3" type="ORF">AAHA92_29037</name>
</gene>
<dbReference type="PANTHER" id="PTHR43003:SF5">
    <property type="entry name" value="DNA-3-METHYLADENINE GLYCOSYLASE"/>
    <property type="match status" value="1"/>
</dbReference>
<dbReference type="PANTHER" id="PTHR43003">
    <property type="entry name" value="DNA-3-METHYLADENINE GLYCOSYLASE"/>
    <property type="match status" value="1"/>
</dbReference>
<organism evidence="3 4">
    <name type="scientific">Salvia divinorum</name>
    <name type="common">Maria pastora</name>
    <name type="synonym">Diviner's sage</name>
    <dbReference type="NCBI Taxonomy" id="28513"/>
    <lineage>
        <taxon>Eukaryota</taxon>
        <taxon>Viridiplantae</taxon>
        <taxon>Streptophyta</taxon>
        <taxon>Embryophyta</taxon>
        <taxon>Tracheophyta</taxon>
        <taxon>Spermatophyta</taxon>
        <taxon>Magnoliopsida</taxon>
        <taxon>eudicotyledons</taxon>
        <taxon>Gunneridae</taxon>
        <taxon>Pentapetalae</taxon>
        <taxon>asterids</taxon>
        <taxon>lamiids</taxon>
        <taxon>Lamiales</taxon>
        <taxon>Lamiaceae</taxon>
        <taxon>Nepetoideae</taxon>
        <taxon>Mentheae</taxon>
        <taxon>Salviinae</taxon>
        <taxon>Salvia</taxon>
        <taxon>Salvia subgen. Calosphace</taxon>
    </lineage>
</organism>
<keyword evidence="4" id="KW-1185">Reference proteome</keyword>
<dbReference type="EMBL" id="JBEAFC010000011">
    <property type="protein sequence ID" value="KAL1536373.1"/>
    <property type="molecule type" value="Genomic_DNA"/>
</dbReference>
<dbReference type="EC" id="3.2.2.21" evidence="3"/>
<dbReference type="AlphaFoldDB" id="A0ABD1G069"/>
<sequence length="106" mass="12105">MDDRSLFTMLSMVKGIGSWSVHMFMIFSLCRPDVFPVSDLGVRKGVKYLYGLEELPQSSQMQQLCEKWKPYRSPVQQIDPHQDGHQLQFVESVKGIGNVGACIRNQ</sequence>
<keyword evidence="3" id="KW-0326">Glycosidase</keyword>
<accession>A0ABD1G069</accession>
<proteinExistence type="predicted"/>
<evidence type="ECO:0000313" key="4">
    <source>
        <dbReference type="Proteomes" id="UP001567538"/>
    </source>
</evidence>
<evidence type="ECO:0000256" key="1">
    <source>
        <dbReference type="ARBA" id="ARBA00022763"/>
    </source>
</evidence>
<evidence type="ECO:0000313" key="3">
    <source>
        <dbReference type="EMBL" id="KAL1536373.1"/>
    </source>
</evidence>